<protein>
    <submittedName>
        <fullName evidence="1">Uncharacterized protein</fullName>
    </submittedName>
</protein>
<gene>
    <name evidence="1" type="ORF">BLX24_16730</name>
</gene>
<dbReference type="RefSeq" id="WP_071504312.1">
    <property type="nucleotide sequence ID" value="NZ_MORL01000008.1"/>
</dbReference>
<dbReference type="Proteomes" id="UP000181790">
    <property type="component" value="Unassembled WGS sequence"/>
</dbReference>
<dbReference type="EMBL" id="MORL01000008">
    <property type="protein sequence ID" value="OIN58162.1"/>
    <property type="molecule type" value="Genomic_DNA"/>
</dbReference>
<dbReference type="AlphaFoldDB" id="A0A1S2VHF0"/>
<name>A0A1S2VHF0_9BACT</name>
<accession>A0A1S2VHF0</accession>
<keyword evidence="2" id="KW-1185">Reference proteome</keyword>
<dbReference type="OrthoDB" id="885507at2"/>
<evidence type="ECO:0000313" key="2">
    <source>
        <dbReference type="Proteomes" id="UP000181790"/>
    </source>
</evidence>
<evidence type="ECO:0000313" key="1">
    <source>
        <dbReference type="EMBL" id="OIN58162.1"/>
    </source>
</evidence>
<proteinExistence type="predicted"/>
<sequence>MEVICVNDSFPAPVLAFYAEFGVQTPKKEKVYSVRLVKRHTNGETGVLLNEIQNPDVPVRHPVLGEVWFEPTFNINRFTTLMGEPVRQEELELANS</sequence>
<organism evidence="1 2">
    <name type="scientific">Arsenicibacter rosenii</name>
    <dbReference type="NCBI Taxonomy" id="1750698"/>
    <lineage>
        <taxon>Bacteria</taxon>
        <taxon>Pseudomonadati</taxon>
        <taxon>Bacteroidota</taxon>
        <taxon>Cytophagia</taxon>
        <taxon>Cytophagales</taxon>
        <taxon>Spirosomataceae</taxon>
        <taxon>Arsenicibacter</taxon>
    </lineage>
</organism>
<comment type="caution">
    <text evidence="1">The sequence shown here is derived from an EMBL/GenBank/DDBJ whole genome shotgun (WGS) entry which is preliminary data.</text>
</comment>
<reference evidence="1 2" key="1">
    <citation type="submission" date="2016-10" db="EMBL/GenBank/DDBJ databases">
        <title>Arsenicibacter rosenii gen. nov., sp. nov., an efficient arsenic-methylating bacterium isolated from an arsenic-contaminated paddy soil.</title>
        <authorList>
            <person name="Huang K."/>
        </authorList>
    </citation>
    <scope>NUCLEOTIDE SEQUENCE [LARGE SCALE GENOMIC DNA]</scope>
    <source>
        <strain evidence="1 2">SM-1</strain>
    </source>
</reference>